<evidence type="ECO:0000313" key="1">
    <source>
        <dbReference type="EMBL" id="KGM18175.1"/>
    </source>
</evidence>
<reference evidence="1 2" key="1">
    <citation type="submission" date="2014-10" db="EMBL/GenBank/DDBJ databases">
        <title>Whole Genome sequence of Corynebacterium auriscanis strain CIP 106629.</title>
        <authorList>
            <person name="Hassan S.S."/>
            <person name="Jamal S.B."/>
            <person name="Tiwari S."/>
            <person name="Oliveira L.D.C."/>
            <person name="Souza F."/>
            <person name="Mariano D.C."/>
            <person name="Almeida S."/>
            <person name="Dorella F."/>
            <person name="Pereira F."/>
            <person name="Carvalho A."/>
            <person name="Leal C.A."/>
            <person name="Soares S.D.C."/>
            <person name="Figueiredo H.C."/>
            <person name="Silva A."/>
            <person name="Azevedo V.A."/>
        </authorList>
    </citation>
    <scope>NUCLEOTIDE SEQUENCE [LARGE SCALE GENOMIC DNA]</scope>
    <source>
        <strain evidence="1 2">CIP 106629</strain>
    </source>
</reference>
<proteinExistence type="predicted"/>
<dbReference type="AlphaFoldDB" id="A0A0A2DG68"/>
<gene>
    <name evidence="1" type="ORF">MA47_09885</name>
</gene>
<dbReference type="Proteomes" id="UP000030145">
    <property type="component" value="Unassembled WGS sequence"/>
</dbReference>
<name>A0A0A2DG68_9CORY</name>
<evidence type="ECO:0000313" key="2">
    <source>
        <dbReference type="Proteomes" id="UP000030145"/>
    </source>
</evidence>
<keyword evidence="2" id="KW-1185">Reference proteome</keyword>
<organism evidence="1 2">
    <name type="scientific">Corynebacterium auriscanis</name>
    <dbReference type="NCBI Taxonomy" id="99807"/>
    <lineage>
        <taxon>Bacteria</taxon>
        <taxon>Bacillati</taxon>
        <taxon>Actinomycetota</taxon>
        <taxon>Actinomycetes</taxon>
        <taxon>Mycobacteriales</taxon>
        <taxon>Corynebacteriaceae</taxon>
        <taxon>Corynebacterium</taxon>
    </lineage>
</organism>
<dbReference type="Gene3D" id="3.90.176.10">
    <property type="entry name" value="Toxin ADP-ribosyltransferase, Chain A, domain 1"/>
    <property type="match status" value="1"/>
</dbReference>
<comment type="caution">
    <text evidence="1">The sequence shown here is derived from an EMBL/GenBank/DDBJ whole genome shotgun (WGS) entry which is preliminary data.</text>
</comment>
<dbReference type="RefSeq" id="WP_035115796.1">
    <property type="nucleotide sequence ID" value="NZ_CP047046.1"/>
</dbReference>
<sequence length="121" mass="13683">MFFLFDVGVSWCGVRNWHDEFGVETIEELLDKERFKAKRFKAITAAREVAEEEFRTFGKAGALLKITARKGTPGIWMPTNGDAELVPQQEFLVPPGATMKVVRVEKGEVPLIHVEMIYGRA</sequence>
<protein>
    <recommendedName>
        <fullName evidence="3">ADP ribosyltransferase domain-containing protein</fullName>
    </recommendedName>
</protein>
<dbReference type="EMBL" id="JRVJ01000021">
    <property type="protein sequence ID" value="KGM18175.1"/>
    <property type="molecule type" value="Genomic_DNA"/>
</dbReference>
<dbReference type="GeneID" id="300553342"/>
<evidence type="ECO:0008006" key="3">
    <source>
        <dbReference type="Google" id="ProtNLM"/>
    </source>
</evidence>
<accession>A0A0A2DG68</accession>